<dbReference type="SUPFAM" id="SSF51735">
    <property type="entry name" value="NAD(P)-binding Rossmann-fold domains"/>
    <property type="match status" value="1"/>
</dbReference>
<dbReference type="PRINTS" id="PR00081">
    <property type="entry name" value="GDHRDH"/>
</dbReference>
<keyword evidence="4" id="KW-1185">Reference proteome</keyword>
<dbReference type="EMBL" id="JBCDNA010000003">
    <property type="protein sequence ID" value="MEL4457075.1"/>
    <property type="molecule type" value="Genomic_DNA"/>
</dbReference>
<sequence>MKFTGKTLWITGASSGIGRAVAIELSLKKCHLILSARQKEALEEVAAICTNNGSTASVMPFDLGHTDSITKAVNEVLEIEKTIDGLYHFGGISQRSYANDTPINVDRKIFDTNFFGTVELTKKVLPNLIANRGGQIGVTSSIVGKFGFPYRSSYAATKHALHGFFESLRAENASNNIKVSMIIPGRIKTNISMNALDKDGNARNKMDEGQDKGLSVEKTARIIVKKLEKEKKEILVGGNELMMVHIRRFFPRLYYYLSTKVQPL</sequence>
<organism evidence="3 4">
    <name type="scientific">Lutimonas vermicola</name>
    <dbReference type="NCBI Taxonomy" id="414288"/>
    <lineage>
        <taxon>Bacteria</taxon>
        <taxon>Pseudomonadati</taxon>
        <taxon>Bacteroidota</taxon>
        <taxon>Flavobacteriia</taxon>
        <taxon>Flavobacteriales</taxon>
        <taxon>Flavobacteriaceae</taxon>
        <taxon>Lutimonas</taxon>
    </lineage>
</organism>
<reference evidence="3 4" key="1">
    <citation type="submission" date="2024-04" db="EMBL/GenBank/DDBJ databases">
        <title>whole genome sequencing of Lutimonas vermicola strain IMCC1616.</title>
        <authorList>
            <person name="Bae S.S."/>
        </authorList>
    </citation>
    <scope>NUCLEOTIDE SEQUENCE [LARGE SCALE GENOMIC DNA]</scope>
    <source>
        <strain evidence="3 4">IMCC1616</strain>
    </source>
</reference>
<evidence type="ECO:0000256" key="2">
    <source>
        <dbReference type="ARBA" id="ARBA00023002"/>
    </source>
</evidence>
<evidence type="ECO:0000313" key="3">
    <source>
        <dbReference type="EMBL" id="MEL4457075.1"/>
    </source>
</evidence>
<protein>
    <submittedName>
        <fullName evidence="3">SDR family NAD(P)-dependent oxidoreductase</fullName>
    </submittedName>
</protein>
<dbReference type="PROSITE" id="PS00061">
    <property type="entry name" value="ADH_SHORT"/>
    <property type="match status" value="1"/>
</dbReference>
<evidence type="ECO:0000313" key="4">
    <source>
        <dbReference type="Proteomes" id="UP001474120"/>
    </source>
</evidence>
<comment type="caution">
    <text evidence="3">The sequence shown here is derived from an EMBL/GenBank/DDBJ whole genome shotgun (WGS) entry which is preliminary data.</text>
</comment>
<dbReference type="InterPro" id="IPR020904">
    <property type="entry name" value="Sc_DH/Rdtase_CS"/>
</dbReference>
<dbReference type="InterPro" id="IPR002347">
    <property type="entry name" value="SDR_fam"/>
</dbReference>
<dbReference type="Gene3D" id="3.40.50.720">
    <property type="entry name" value="NAD(P)-binding Rossmann-like Domain"/>
    <property type="match status" value="1"/>
</dbReference>
<dbReference type="PANTHER" id="PTHR44196:SF1">
    <property type="entry name" value="DEHYDROGENASE_REDUCTASE SDR FAMILY MEMBER 7B"/>
    <property type="match status" value="1"/>
</dbReference>
<evidence type="ECO:0000256" key="1">
    <source>
        <dbReference type="ARBA" id="ARBA00006484"/>
    </source>
</evidence>
<keyword evidence="2" id="KW-0560">Oxidoreductase</keyword>
<comment type="similarity">
    <text evidence="1">Belongs to the short-chain dehydrogenases/reductases (SDR) family.</text>
</comment>
<proteinExistence type="inferred from homology"/>
<gene>
    <name evidence="3" type="ORF">AABB81_14290</name>
</gene>
<name>A0ABU9L6V0_9FLAO</name>
<dbReference type="Proteomes" id="UP001474120">
    <property type="component" value="Unassembled WGS sequence"/>
</dbReference>
<accession>A0ABU9L6V0</accession>
<dbReference type="RefSeq" id="WP_342161236.1">
    <property type="nucleotide sequence ID" value="NZ_JBCDNA010000003.1"/>
</dbReference>
<dbReference type="Pfam" id="PF00106">
    <property type="entry name" value="adh_short"/>
    <property type="match status" value="1"/>
</dbReference>
<dbReference type="PANTHER" id="PTHR44196">
    <property type="entry name" value="DEHYDROGENASE/REDUCTASE SDR FAMILY MEMBER 7B"/>
    <property type="match status" value="1"/>
</dbReference>
<dbReference type="InterPro" id="IPR036291">
    <property type="entry name" value="NAD(P)-bd_dom_sf"/>
</dbReference>